<gene>
    <name evidence="1" type="ORF">NM688_g3667</name>
</gene>
<dbReference type="EMBL" id="JANHOG010000551">
    <property type="protein sequence ID" value="KAJ3553338.1"/>
    <property type="molecule type" value="Genomic_DNA"/>
</dbReference>
<keyword evidence="2" id="KW-1185">Reference proteome</keyword>
<accession>A0ACC1T5D0</accession>
<dbReference type="Proteomes" id="UP001148662">
    <property type="component" value="Unassembled WGS sequence"/>
</dbReference>
<protein>
    <submittedName>
        <fullName evidence="1">Uncharacterized protein</fullName>
    </submittedName>
</protein>
<evidence type="ECO:0000313" key="1">
    <source>
        <dbReference type="EMBL" id="KAJ3553338.1"/>
    </source>
</evidence>
<organism evidence="1 2">
    <name type="scientific">Phlebia brevispora</name>
    <dbReference type="NCBI Taxonomy" id="194682"/>
    <lineage>
        <taxon>Eukaryota</taxon>
        <taxon>Fungi</taxon>
        <taxon>Dikarya</taxon>
        <taxon>Basidiomycota</taxon>
        <taxon>Agaricomycotina</taxon>
        <taxon>Agaricomycetes</taxon>
        <taxon>Polyporales</taxon>
        <taxon>Meruliaceae</taxon>
        <taxon>Phlebia</taxon>
    </lineage>
</organism>
<comment type="caution">
    <text evidence="1">The sequence shown here is derived from an EMBL/GenBank/DDBJ whole genome shotgun (WGS) entry which is preliminary data.</text>
</comment>
<reference evidence="1" key="1">
    <citation type="submission" date="2022-07" db="EMBL/GenBank/DDBJ databases">
        <title>Genome Sequence of Phlebia brevispora.</title>
        <authorList>
            <person name="Buettner E."/>
        </authorList>
    </citation>
    <scope>NUCLEOTIDE SEQUENCE</scope>
    <source>
        <strain evidence="1">MPL23</strain>
    </source>
</reference>
<proteinExistence type="predicted"/>
<name>A0ACC1T5D0_9APHY</name>
<evidence type="ECO:0000313" key="2">
    <source>
        <dbReference type="Proteomes" id="UP001148662"/>
    </source>
</evidence>
<sequence length="532" mass="60152">MSDSEGDFSDELLELAGAGEKKRRKRQAHKSAKRRKHEAPDLQSESESEGDGPESEEEDSNPYPLEGKYIDEEDRERLLGMSEIEREDILAQRQEEMQRIQDKRNLDQMLRERTGGGEESVSKAAKRQHAQRGATREKSRKLDELKARRKAKDDKKRTRTDSPKRDRSSSPMDMGSSDDEEEDGQISKFEEEDEQDRRHKTSADDEPTTADDLDMVRVSRDMIVKYCFAPWFGEFIKGAWVRYLVGQDGSTPVYRACEVVEVSTDVQHPYKVNDQLVDYELTLKHGSSEKKFPMDRISNTPFTDREFDRLVRVGELEKVKLPSRSALKKKHAQMLKFTDSPLTESDISAIVLRKNQVHAKIRRGGPAGAQLMVEKTRLLNARAMAVSRNDTAEIEQIDAQLAQLLGDSESRTPRREEPASDVIAKVNERNRKANLEAIRKAEQFEADRKRRERKLAASANGTATPPAERLRSKALDSRPGTPGTPLLKTALATPRSISPLPPPKSDKSKPADPDASFEEAVLDSVELDLGDF</sequence>